<evidence type="ECO:0000313" key="2">
    <source>
        <dbReference type="EMBL" id="SPE23979.1"/>
    </source>
</evidence>
<dbReference type="EMBL" id="OKRB01000099">
    <property type="protein sequence ID" value="SPE23979.1"/>
    <property type="molecule type" value="Genomic_DNA"/>
</dbReference>
<dbReference type="OrthoDB" id="115424at2"/>
<gene>
    <name evidence="2" type="ORF">SBA5_410021</name>
</gene>
<dbReference type="Proteomes" id="UP000239735">
    <property type="component" value="Unassembled WGS sequence"/>
</dbReference>
<evidence type="ECO:0000256" key="1">
    <source>
        <dbReference type="SAM" id="SignalP"/>
    </source>
</evidence>
<reference evidence="3" key="1">
    <citation type="submission" date="2018-02" db="EMBL/GenBank/DDBJ databases">
        <authorList>
            <person name="Hausmann B."/>
        </authorList>
    </citation>
    <scope>NUCLEOTIDE SEQUENCE [LARGE SCALE GENOMIC DNA]</scope>
    <source>
        <strain evidence="3">Peat soil MAG SbA5</strain>
    </source>
</reference>
<sequence>MFRSFFICLFAVVSWAWPWLGAAQAAKPVHDAPLPNASELLQRALANEQKLAAERERYECRVTDVTTETDSNGKVKKTTREVKDLFFVNSIPVERILQKDGKDLTADETHKQDERVMKETTKYSNAATAKKEEGKENQELEDILEAMMLTNGHRERVNGRNVLFYDIVPNPKFQAKNIDQRFARVMQGKVSLDEETGEVIDFNVKSVQDLKIGGGVVADLHKGFWLHIHNQAQPDGVWLTDLAEGSGDARAAIFFHPYFRFKETTDNCHLYTTTAMQVGPVQLVKKP</sequence>
<accession>A0A2N9LL27</accession>
<feature type="signal peptide" evidence="1">
    <location>
        <begin position="1"/>
        <end position="25"/>
    </location>
</feature>
<dbReference type="AlphaFoldDB" id="A0A2N9LL27"/>
<evidence type="ECO:0000313" key="3">
    <source>
        <dbReference type="Proteomes" id="UP000239735"/>
    </source>
</evidence>
<protein>
    <submittedName>
        <fullName evidence="2">Uncharacterized protein</fullName>
    </submittedName>
</protein>
<proteinExistence type="predicted"/>
<organism evidence="2 3">
    <name type="scientific">Candidatus Sulfuritelmatomonas gaucii</name>
    <dbReference type="NCBI Taxonomy" id="2043161"/>
    <lineage>
        <taxon>Bacteria</taxon>
        <taxon>Pseudomonadati</taxon>
        <taxon>Acidobacteriota</taxon>
        <taxon>Terriglobia</taxon>
        <taxon>Terriglobales</taxon>
        <taxon>Acidobacteriaceae</taxon>
        <taxon>Candidatus Sulfuritelmatomonas</taxon>
    </lineage>
</organism>
<feature type="chain" id="PRO_5015009733" evidence="1">
    <location>
        <begin position="26"/>
        <end position="287"/>
    </location>
</feature>
<keyword evidence="1" id="KW-0732">Signal</keyword>
<name>A0A2N9LL27_9BACT</name>